<evidence type="ECO:0000313" key="3">
    <source>
        <dbReference type="Proteomes" id="UP001651158"/>
    </source>
</evidence>
<name>A0ABR4QJK8_9CEST</name>
<organism evidence="2 3">
    <name type="scientific">Taenia crassiceps</name>
    <dbReference type="NCBI Taxonomy" id="6207"/>
    <lineage>
        <taxon>Eukaryota</taxon>
        <taxon>Metazoa</taxon>
        <taxon>Spiralia</taxon>
        <taxon>Lophotrochozoa</taxon>
        <taxon>Platyhelminthes</taxon>
        <taxon>Cestoda</taxon>
        <taxon>Eucestoda</taxon>
        <taxon>Cyclophyllidea</taxon>
        <taxon>Taeniidae</taxon>
        <taxon>Taenia</taxon>
    </lineage>
</organism>
<comment type="caution">
    <text evidence="2">The sequence shown here is derived from an EMBL/GenBank/DDBJ whole genome shotgun (WGS) entry which is preliminary data.</text>
</comment>
<sequence>MCVSAHARLHTERTNERATDRPTTTRSYVRIRLARAYASKSVNRSIGPLARRLPPPAPTLAHAFSSCNSVEVGSSVPVLRTALNLPTKLACSPSVYDHRSLWHPSAFSLPLEGASRPLHASSSTASCAAFCASSACSVAHAPVLTFELEARAANADRQGVYLCVVYVVYRRRSLD</sequence>
<evidence type="ECO:0000256" key="1">
    <source>
        <dbReference type="SAM" id="MobiDB-lite"/>
    </source>
</evidence>
<dbReference type="EMBL" id="JAKROA010000002">
    <property type="protein sequence ID" value="KAL5110009.1"/>
    <property type="molecule type" value="Genomic_DNA"/>
</dbReference>
<feature type="region of interest" description="Disordered" evidence="1">
    <location>
        <begin position="1"/>
        <end position="25"/>
    </location>
</feature>
<protein>
    <submittedName>
        <fullName evidence="2">Uncharacterized protein</fullName>
    </submittedName>
</protein>
<dbReference type="Proteomes" id="UP001651158">
    <property type="component" value="Unassembled WGS sequence"/>
</dbReference>
<keyword evidence="3" id="KW-1185">Reference proteome</keyword>
<reference evidence="2 3" key="1">
    <citation type="journal article" date="2022" name="Front. Cell. Infect. Microbiol.">
        <title>The Genomes of Two Strains of Taenia crassiceps the Animal Model for the Study of Human Cysticercosis.</title>
        <authorList>
            <person name="Bobes R.J."/>
            <person name="Estrada K."/>
            <person name="Rios-Valencia D.G."/>
            <person name="Calderon-Gallegos A."/>
            <person name="de la Torre P."/>
            <person name="Carrero J.C."/>
            <person name="Sanchez-Flores A."/>
            <person name="Laclette J.P."/>
        </authorList>
    </citation>
    <scope>NUCLEOTIDE SEQUENCE [LARGE SCALE GENOMIC DNA]</scope>
    <source>
        <strain evidence="2">WFUcys</strain>
    </source>
</reference>
<evidence type="ECO:0000313" key="2">
    <source>
        <dbReference type="EMBL" id="KAL5110009.1"/>
    </source>
</evidence>
<accession>A0ABR4QJK8</accession>
<gene>
    <name evidence="2" type="ORF">TcWFU_002796</name>
</gene>
<proteinExistence type="predicted"/>
<feature type="compositionally biased region" description="Basic and acidic residues" evidence="1">
    <location>
        <begin position="9"/>
        <end position="20"/>
    </location>
</feature>